<evidence type="ECO:0000259" key="5">
    <source>
        <dbReference type="Pfam" id="PF00195"/>
    </source>
</evidence>
<dbReference type="Gene3D" id="3.40.47.10">
    <property type="match status" value="2"/>
</dbReference>
<dbReference type="InterPro" id="IPR016039">
    <property type="entry name" value="Thiolase-like"/>
</dbReference>
<dbReference type="Pfam" id="PF02797">
    <property type="entry name" value="Chal_sti_synt_C"/>
    <property type="match status" value="1"/>
</dbReference>
<evidence type="ECO:0000313" key="7">
    <source>
        <dbReference type="EMBL" id="GHF28497.1"/>
    </source>
</evidence>
<keyword evidence="2" id="KW-0808">Transferase</keyword>
<dbReference type="GO" id="GO:0030639">
    <property type="term" value="P:polyketide biosynthetic process"/>
    <property type="evidence" value="ECO:0007669"/>
    <property type="project" value="TreeGrafter"/>
</dbReference>
<reference evidence="7" key="1">
    <citation type="journal article" date="2014" name="Int. J. Syst. Evol. Microbiol.">
        <title>Complete genome sequence of Corynebacterium casei LMG S-19264T (=DSM 44701T), isolated from a smear-ripened cheese.</title>
        <authorList>
            <consortium name="US DOE Joint Genome Institute (JGI-PGF)"/>
            <person name="Walter F."/>
            <person name="Albersmeier A."/>
            <person name="Kalinowski J."/>
            <person name="Ruckert C."/>
        </authorList>
    </citation>
    <scope>NUCLEOTIDE SEQUENCE</scope>
    <source>
        <strain evidence="7">JCM 4059</strain>
    </source>
</reference>
<feature type="active site" description="Acyl-thioester intermediate" evidence="4">
    <location>
        <position position="137"/>
    </location>
</feature>
<evidence type="ECO:0000256" key="2">
    <source>
        <dbReference type="ARBA" id="ARBA00022679"/>
    </source>
</evidence>
<dbReference type="SUPFAM" id="SSF53901">
    <property type="entry name" value="Thiolase-like"/>
    <property type="match status" value="1"/>
</dbReference>
<evidence type="ECO:0000256" key="1">
    <source>
        <dbReference type="ARBA" id="ARBA00005531"/>
    </source>
</evidence>
<dbReference type="GO" id="GO:0016747">
    <property type="term" value="F:acyltransferase activity, transferring groups other than amino-acyl groups"/>
    <property type="evidence" value="ECO:0007669"/>
    <property type="project" value="InterPro"/>
</dbReference>
<dbReference type="Proteomes" id="UP000638313">
    <property type="component" value="Unassembled WGS sequence"/>
</dbReference>
<reference evidence="7" key="2">
    <citation type="submission" date="2020-09" db="EMBL/GenBank/DDBJ databases">
        <authorList>
            <person name="Sun Q."/>
            <person name="Ohkuma M."/>
        </authorList>
    </citation>
    <scope>NUCLEOTIDE SEQUENCE</scope>
    <source>
        <strain evidence="7">JCM 4059</strain>
    </source>
</reference>
<dbReference type="PIRSF" id="PIRSF000451">
    <property type="entry name" value="PKS_III"/>
    <property type="match status" value="1"/>
</dbReference>
<dbReference type="AlphaFoldDB" id="A0A919AXZ3"/>
<dbReference type="PANTHER" id="PTHR11877:SF99">
    <property type="entry name" value="1,3,6,8-TETRAHYDROXYNAPHTHALENE SYNTHASE"/>
    <property type="match status" value="1"/>
</dbReference>
<dbReference type="EMBL" id="BNBD01000001">
    <property type="protein sequence ID" value="GHF28497.1"/>
    <property type="molecule type" value="Genomic_DNA"/>
</dbReference>
<evidence type="ECO:0000259" key="6">
    <source>
        <dbReference type="Pfam" id="PF02797"/>
    </source>
</evidence>
<dbReference type="InterPro" id="IPR001099">
    <property type="entry name" value="Chalcone/stilbene_synt_N"/>
</dbReference>
<comment type="caution">
    <text evidence="7">The sequence shown here is derived from an EMBL/GenBank/DDBJ whole genome shotgun (WGS) entry which is preliminary data.</text>
</comment>
<proteinExistence type="inferred from homology"/>
<gene>
    <name evidence="7" type="primary">pks11</name>
    <name evidence="7" type="ORF">GCM10010218_07040</name>
</gene>
<keyword evidence="3" id="KW-0012">Acyltransferase</keyword>
<dbReference type="InterPro" id="IPR011141">
    <property type="entry name" value="Polyketide_synthase_type-III"/>
</dbReference>
<sequence>MAAVAVAVPPHRHRQRDIAAVFAEAFLSADAAVRRQFTAIAAHCGIAHRNLSLPLEEYRRRRTFTEYNALWAATAARVGHEALTGALAAAGVRPDEVGALVTTTATGVTLPSYDAGLVHGAGLPEDVTRLPLFGLGCAGGAAGLGRVRDHLTAYPDGVAVLVAVELCSLAFQCADTSPGNLVATALFGDAAAAVVVVGARRADRTHHASGPSLVAGRSRLHAGTAHLMGMRAGSHGLAAFLSPEIPAHAEKHLPDAVHRFLAGHGLTVDDIAAWVVHPGGPKVMEAVVRSLGLPPAALTSSRACLAERGNISSASVLDVLRRTMAAPPAPGAYGLLLALGPGVTTELLLLRW</sequence>
<dbReference type="Pfam" id="PF00195">
    <property type="entry name" value="Chal_sti_synt_N"/>
    <property type="match status" value="1"/>
</dbReference>
<keyword evidence="8" id="KW-1185">Reference proteome</keyword>
<evidence type="ECO:0000256" key="3">
    <source>
        <dbReference type="ARBA" id="ARBA00023315"/>
    </source>
</evidence>
<feature type="domain" description="Chalcone/stilbene synthase N-terminal" evidence="5">
    <location>
        <begin position="3"/>
        <end position="196"/>
    </location>
</feature>
<comment type="similarity">
    <text evidence="1">Belongs to the thiolase-like superfamily. Chalcone/stilbene synthases family.</text>
</comment>
<organism evidence="7 8">
    <name type="scientific">Streptomyces mashuensis</name>
    <dbReference type="NCBI Taxonomy" id="33904"/>
    <lineage>
        <taxon>Bacteria</taxon>
        <taxon>Bacillati</taxon>
        <taxon>Actinomycetota</taxon>
        <taxon>Actinomycetes</taxon>
        <taxon>Kitasatosporales</taxon>
        <taxon>Streptomycetaceae</taxon>
        <taxon>Streptomyces</taxon>
    </lineage>
</organism>
<name>A0A919AXZ3_9ACTN</name>
<dbReference type="PANTHER" id="PTHR11877">
    <property type="entry name" value="HYDROXYMETHYLGLUTARYL-COA SYNTHASE"/>
    <property type="match status" value="1"/>
</dbReference>
<accession>A0A919AXZ3</accession>
<evidence type="ECO:0000256" key="4">
    <source>
        <dbReference type="PIRSR" id="PIRSR000451-1"/>
    </source>
</evidence>
<feature type="domain" description="Chalcone/stilbene synthase C-terminal" evidence="6">
    <location>
        <begin position="225"/>
        <end position="351"/>
    </location>
</feature>
<dbReference type="InterPro" id="IPR012328">
    <property type="entry name" value="Chalcone/stilbene_synt_C"/>
</dbReference>
<protein>
    <submittedName>
        <fullName evidence="7">Alpha-pyrone synthesis polyketide synthase-like Pks11</fullName>
    </submittedName>
</protein>
<evidence type="ECO:0000313" key="8">
    <source>
        <dbReference type="Proteomes" id="UP000638313"/>
    </source>
</evidence>